<evidence type="ECO:0000313" key="4">
    <source>
        <dbReference type="Proteomes" id="UP000245678"/>
    </source>
</evidence>
<gene>
    <name evidence="3" type="ORF">LX99_03356</name>
</gene>
<evidence type="ECO:0000313" key="3">
    <source>
        <dbReference type="EMBL" id="PWK76490.1"/>
    </source>
</evidence>
<reference evidence="3 4" key="1">
    <citation type="submission" date="2018-05" db="EMBL/GenBank/DDBJ databases">
        <title>Genomic Encyclopedia of Archaeal and Bacterial Type Strains, Phase II (KMG-II): from individual species to whole genera.</title>
        <authorList>
            <person name="Goeker M."/>
        </authorList>
    </citation>
    <scope>NUCLEOTIDE SEQUENCE [LARGE SCALE GENOMIC DNA]</scope>
    <source>
        <strain evidence="3 4">DSM 19975</strain>
    </source>
</reference>
<evidence type="ECO:0000256" key="1">
    <source>
        <dbReference type="SAM" id="MobiDB-lite"/>
    </source>
</evidence>
<sequence length="621" mass="71069">MPYRITKVAILLLTLSNNNRYMKLNFLKHRWQKRLFKFVLIPVVVILVLAIVVNRYWSPILASKVKDVVLKSSDGLYKADFSDAELHILRGKIILYNITLKPDTAVYNQRKRLHLAPNTLVELTVKRLVINHAHPFSLYFQKKLNIGQIILSEPKLKVTYQLNHTKDTVVKDHRTAWQRIAKSLKSVHIGNILLNDVNLDYEDYSGNKVAISKLRELSLSANDLLIDSATQTDKSRLLYCRDIVTELNNYTGETPSGLYTYKIKHLKLSTLTSQLNIEGLAVQPLKPDNFFDKSRKDRLGFLADSIQINHFDYLNYHKYRTFSARSLSVAGGKITAFTNPVKGPDDGSDKVKTFPNMLIRKLNLDLRVDTVKLRRVDVVYSEFNKKTQQTGAVEFNNTSGTILNLTNNPSAVAKNNISDVTLVSYFMNYGRLDVQFKFTLNDDNAPFSCKGSLGSMDFSRLNPATMPLAMVKMTSGKVKKFSFDIAANSKVFKGKVDFLYNDLKVVLLKPDTANDRLKRKTIISIFANLFVIKHNNPDEKGKLTSSYVVFKRPKDFAFWKTIWKTLLTGIKPCIGLDEKSQKATKDRIDEHNKNKAERLKNKAERQKRKAERKKLMDEGKF</sequence>
<keyword evidence="4" id="KW-1185">Reference proteome</keyword>
<dbReference type="Proteomes" id="UP000245678">
    <property type="component" value="Unassembled WGS sequence"/>
</dbReference>
<feature type="compositionally biased region" description="Basic and acidic residues" evidence="1">
    <location>
        <begin position="579"/>
        <end position="604"/>
    </location>
</feature>
<evidence type="ECO:0008006" key="5">
    <source>
        <dbReference type="Google" id="ProtNLM"/>
    </source>
</evidence>
<keyword evidence="2" id="KW-1133">Transmembrane helix</keyword>
<dbReference type="EMBL" id="QGHA01000006">
    <property type="protein sequence ID" value="PWK76490.1"/>
    <property type="molecule type" value="Genomic_DNA"/>
</dbReference>
<name>A0A316H941_9SPHI</name>
<proteinExistence type="predicted"/>
<comment type="caution">
    <text evidence="3">The sequence shown here is derived from an EMBL/GenBank/DDBJ whole genome shotgun (WGS) entry which is preliminary data.</text>
</comment>
<protein>
    <recommendedName>
        <fullName evidence="5">AsmA-like protein</fullName>
    </recommendedName>
</protein>
<organism evidence="3 4">
    <name type="scientific">Mucilaginibacter oryzae</name>
    <dbReference type="NCBI Taxonomy" id="468058"/>
    <lineage>
        <taxon>Bacteria</taxon>
        <taxon>Pseudomonadati</taxon>
        <taxon>Bacteroidota</taxon>
        <taxon>Sphingobacteriia</taxon>
        <taxon>Sphingobacteriales</taxon>
        <taxon>Sphingobacteriaceae</taxon>
        <taxon>Mucilaginibacter</taxon>
    </lineage>
</organism>
<feature type="transmembrane region" description="Helical" evidence="2">
    <location>
        <begin position="35"/>
        <end position="57"/>
    </location>
</feature>
<feature type="region of interest" description="Disordered" evidence="1">
    <location>
        <begin position="579"/>
        <end position="621"/>
    </location>
</feature>
<dbReference type="AlphaFoldDB" id="A0A316H941"/>
<accession>A0A316H941</accession>
<keyword evidence="2" id="KW-0472">Membrane</keyword>
<keyword evidence="2" id="KW-0812">Transmembrane</keyword>
<evidence type="ECO:0000256" key="2">
    <source>
        <dbReference type="SAM" id="Phobius"/>
    </source>
</evidence>